<dbReference type="Pfam" id="PF00535">
    <property type="entry name" value="Glycos_transf_2"/>
    <property type="match status" value="1"/>
</dbReference>
<feature type="transmembrane region" description="Helical" evidence="2">
    <location>
        <begin position="260"/>
        <end position="285"/>
    </location>
</feature>
<accession>A0A561V8K8</accession>
<dbReference type="InterPro" id="IPR001173">
    <property type="entry name" value="Glyco_trans_2-like"/>
</dbReference>
<evidence type="ECO:0000313" key="5">
    <source>
        <dbReference type="Proteomes" id="UP000316184"/>
    </source>
</evidence>
<dbReference type="PANTHER" id="PTHR48090:SF8">
    <property type="entry name" value="GLYCOSYLTRANSFERASE CSBB-RELATED"/>
    <property type="match status" value="1"/>
</dbReference>
<evidence type="ECO:0000259" key="3">
    <source>
        <dbReference type="Pfam" id="PF00535"/>
    </source>
</evidence>
<comment type="caution">
    <text evidence="4">The sequence shown here is derived from an EMBL/GenBank/DDBJ whole genome shotgun (WGS) entry which is preliminary data.</text>
</comment>
<dbReference type="OrthoDB" id="9811884at2"/>
<organism evidence="4 5">
    <name type="scientific">Saccharopolyspora dendranthemae</name>
    <dbReference type="NCBI Taxonomy" id="1181886"/>
    <lineage>
        <taxon>Bacteria</taxon>
        <taxon>Bacillati</taxon>
        <taxon>Actinomycetota</taxon>
        <taxon>Actinomycetes</taxon>
        <taxon>Pseudonocardiales</taxon>
        <taxon>Pseudonocardiaceae</taxon>
        <taxon>Saccharopolyspora</taxon>
    </lineage>
</organism>
<dbReference type="GO" id="GO:0005886">
    <property type="term" value="C:plasma membrane"/>
    <property type="evidence" value="ECO:0007669"/>
    <property type="project" value="TreeGrafter"/>
</dbReference>
<dbReference type="CDD" id="cd04187">
    <property type="entry name" value="DPM1_like_bac"/>
    <property type="match status" value="1"/>
</dbReference>
<dbReference type="InterPro" id="IPR050256">
    <property type="entry name" value="Glycosyltransferase_2"/>
</dbReference>
<feature type="transmembrane region" description="Helical" evidence="2">
    <location>
        <begin position="228"/>
        <end position="248"/>
    </location>
</feature>
<reference evidence="4 5" key="1">
    <citation type="submission" date="2019-06" db="EMBL/GenBank/DDBJ databases">
        <title>Sequencing the genomes of 1000 actinobacteria strains.</title>
        <authorList>
            <person name="Klenk H.-P."/>
        </authorList>
    </citation>
    <scope>NUCLEOTIDE SEQUENCE [LARGE SCALE GENOMIC DNA]</scope>
    <source>
        <strain evidence="4 5">DSM 46699</strain>
    </source>
</reference>
<keyword evidence="2" id="KW-0812">Transmembrane</keyword>
<dbReference type="PANTHER" id="PTHR48090">
    <property type="entry name" value="UNDECAPRENYL-PHOSPHATE 4-DEOXY-4-FORMAMIDO-L-ARABINOSE TRANSFERASE-RELATED"/>
    <property type="match status" value="1"/>
</dbReference>
<proteinExistence type="inferred from homology"/>
<protein>
    <submittedName>
        <fullName evidence="4">Glycosyltransferase involved in cell wall biosynthesis</fullName>
    </submittedName>
</protein>
<keyword evidence="2" id="KW-1133">Transmembrane helix</keyword>
<keyword evidence="2" id="KW-0472">Membrane</keyword>
<evidence type="ECO:0000256" key="1">
    <source>
        <dbReference type="ARBA" id="ARBA00006739"/>
    </source>
</evidence>
<dbReference type="Proteomes" id="UP000316184">
    <property type="component" value="Unassembled WGS sequence"/>
</dbReference>
<keyword evidence="4" id="KW-0808">Transferase</keyword>
<sequence length="341" mass="37201">MDLSVVVPCFNEARGLHELRDELNSVLPALVGRFEVVLVDDGSTDGTLEEVRRLCSLDSRYRYLSLSRNFGKESAMLAGLHEANGDRVLLMDADLQHPPWLVPEMLRLLDTGYDQVVARRDRHGEPRARSLLSKLYYLGVNKLTDVPLQDGVGDFRVLSRRAADAVLAIPESNRFSKGLFAWVGFPTATVPYRNVTRKHDQSCYSFGKLVNYGIDGVVSFNSTPLRAAVYLGGAVTALAFAYAVYVVWCALAGHPGVPGYATLMVGISGFGGMQLLLLGVVGEYVGRIYVESKHRPAYFIKEAGGLAHPAAAQRVIAPRRPTSVPVMTDGAASNGWQKCAD</sequence>
<evidence type="ECO:0000256" key="2">
    <source>
        <dbReference type="SAM" id="Phobius"/>
    </source>
</evidence>
<comment type="similarity">
    <text evidence="1">Belongs to the glycosyltransferase 2 family.</text>
</comment>
<dbReference type="EMBL" id="VIWX01000001">
    <property type="protein sequence ID" value="TWG07937.1"/>
    <property type="molecule type" value="Genomic_DNA"/>
</dbReference>
<dbReference type="GO" id="GO:0016740">
    <property type="term" value="F:transferase activity"/>
    <property type="evidence" value="ECO:0007669"/>
    <property type="project" value="UniProtKB-KW"/>
</dbReference>
<feature type="domain" description="Glycosyltransferase 2-like" evidence="3">
    <location>
        <begin position="4"/>
        <end position="165"/>
    </location>
</feature>
<dbReference type="Gene3D" id="3.90.550.10">
    <property type="entry name" value="Spore Coat Polysaccharide Biosynthesis Protein SpsA, Chain A"/>
    <property type="match status" value="1"/>
</dbReference>
<name>A0A561V8K8_9PSEU</name>
<evidence type="ECO:0000313" key="4">
    <source>
        <dbReference type="EMBL" id="TWG07937.1"/>
    </source>
</evidence>
<dbReference type="SUPFAM" id="SSF53448">
    <property type="entry name" value="Nucleotide-diphospho-sugar transferases"/>
    <property type="match status" value="1"/>
</dbReference>
<gene>
    <name evidence="4" type="ORF">FHU35_11556</name>
</gene>
<dbReference type="AlphaFoldDB" id="A0A561V8K8"/>
<keyword evidence="5" id="KW-1185">Reference proteome</keyword>
<dbReference type="InterPro" id="IPR029044">
    <property type="entry name" value="Nucleotide-diphossugar_trans"/>
</dbReference>